<evidence type="ECO:0008006" key="4">
    <source>
        <dbReference type="Google" id="ProtNLM"/>
    </source>
</evidence>
<sequence length="123" mass="14066">MLLDAAIHDEYAVSDVPPKRLLVRPAYYVYMSEAATDDDGGDDIATVNFKLTESFLEQIDDTWQGRGFNSRSEFIRYTLRDAVEFPTFDRDELVALLEAEEDIREGRTTSAEEARERFGTSDE</sequence>
<dbReference type="GO" id="GO:0006355">
    <property type="term" value="P:regulation of DNA-templated transcription"/>
    <property type="evidence" value="ECO:0007669"/>
    <property type="project" value="InterPro"/>
</dbReference>
<dbReference type="Gene3D" id="1.10.1220.10">
    <property type="entry name" value="Met repressor-like"/>
    <property type="match status" value="1"/>
</dbReference>
<evidence type="ECO:0000256" key="1">
    <source>
        <dbReference type="SAM" id="MobiDB-lite"/>
    </source>
</evidence>
<dbReference type="InterPro" id="IPR010985">
    <property type="entry name" value="Ribbon_hlx_hlx"/>
</dbReference>
<dbReference type="EMBL" id="FNVN01000006">
    <property type="protein sequence ID" value="SEG68004.1"/>
    <property type="molecule type" value="Genomic_DNA"/>
</dbReference>
<gene>
    <name evidence="2" type="ORF">SAMN04488133_3233</name>
</gene>
<dbReference type="SUPFAM" id="SSF47598">
    <property type="entry name" value="Ribbon-helix-helix"/>
    <property type="match status" value="1"/>
</dbReference>
<name>A0A1H6C4X5_9EURY</name>
<dbReference type="CDD" id="cd22231">
    <property type="entry name" value="RHH_NikR_HicB-like"/>
    <property type="match status" value="1"/>
</dbReference>
<dbReference type="Proteomes" id="UP000236740">
    <property type="component" value="Unassembled WGS sequence"/>
</dbReference>
<reference evidence="2 3" key="1">
    <citation type="submission" date="2016-10" db="EMBL/GenBank/DDBJ databases">
        <authorList>
            <person name="de Groot N.N."/>
        </authorList>
    </citation>
    <scope>NUCLEOTIDE SEQUENCE [LARGE SCALE GENOMIC DNA]</scope>
    <source>
        <strain evidence="2 3">CGMCC 1.10331</strain>
    </source>
</reference>
<dbReference type="AlphaFoldDB" id="A0A1H6C4X5"/>
<proteinExistence type="predicted"/>
<feature type="region of interest" description="Disordered" evidence="1">
    <location>
        <begin position="104"/>
        <end position="123"/>
    </location>
</feature>
<protein>
    <recommendedName>
        <fullName evidence="4">CopG family transcriptional regulator</fullName>
    </recommendedName>
</protein>
<evidence type="ECO:0000313" key="3">
    <source>
        <dbReference type="Proteomes" id="UP000236740"/>
    </source>
</evidence>
<accession>A0A1H6C4X5</accession>
<organism evidence="2 3">
    <name type="scientific">Halobellus limi</name>
    <dbReference type="NCBI Taxonomy" id="699433"/>
    <lineage>
        <taxon>Archaea</taxon>
        <taxon>Methanobacteriati</taxon>
        <taxon>Methanobacteriota</taxon>
        <taxon>Stenosarchaea group</taxon>
        <taxon>Halobacteria</taxon>
        <taxon>Halobacteriales</taxon>
        <taxon>Haloferacaceae</taxon>
        <taxon>Halobellus</taxon>
    </lineage>
</organism>
<evidence type="ECO:0000313" key="2">
    <source>
        <dbReference type="EMBL" id="SEG68004.1"/>
    </source>
</evidence>
<dbReference type="InterPro" id="IPR013321">
    <property type="entry name" value="Arc_rbn_hlx_hlx"/>
</dbReference>
<keyword evidence="3" id="KW-1185">Reference proteome</keyword>